<evidence type="ECO:0000313" key="4">
    <source>
        <dbReference type="EMBL" id="RPB02281.1"/>
    </source>
</evidence>
<dbReference type="PANTHER" id="PTHR35391:SF3">
    <property type="entry name" value="FINGER DOMAIN PROTEIN, PUTATIVE (AFU_ORTHOLOGUE AFUA_8G04300)-RELATED"/>
    <property type="match status" value="1"/>
</dbReference>
<feature type="region of interest" description="Disordered" evidence="2">
    <location>
        <begin position="162"/>
        <end position="201"/>
    </location>
</feature>
<protein>
    <recommendedName>
        <fullName evidence="3">C2H2-type domain-containing protein</fullName>
    </recommendedName>
</protein>
<evidence type="ECO:0000256" key="2">
    <source>
        <dbReference type="SAM" id="MobiDB-lite"/>
    </source>
</evidence>
<dbReference type="GO" id="GO:0008270">
    <property type="term" value="F:zinc ion binding"/>
    <property type="evidence" value="ECO:0007669"/>
    <property type="project" value="UniProtKB-KW"/>
</dbReference>
<dbReference type="InterPro" id="IPR036236">
    <property type="entry name" value="Znf_C2H2_sf"/>
</dbReference>
<dbReference type="EMBL" id="ML120368">
    <property type="protein sequence ID" value="RPB02281.1"/>
    <property type="molecule type" value="Genomic_DNA"/>
</dbReference>
<dbReference type="SUPFAM" id="SSF57667">
    <property type="entry name" value="beta-beta-alpha zinc fingers"/>
    <property type="match status" value="1"/>
</dbReference>
<keyword evidence="5" id="KW-1185">Reference proteome</keyword>
<evidence type="ECO:0000313" key="5">
    <source>
        <dbReference type="Proteomes" id="UP000276215"/>
    </source>
</evidence>
<dbReference type="SMART" id="SM00355">
    <property type="entry name" value="ZnF_C2H2"/>
    <property type="match status" value="3"/>
</dbReference>
<dbReference type="Proteomes" id="UP000276215">
    <property type="component" value="Unassembled WGS sequence"/>
</dbReference>
<feature type="region of interest" description="Disordered" evidence="2">
    <location>
        <begin position="582"/>
        <end position="639"/>
    </location>
</feature>
<keyword evidence="1" id="KW-0862">Zinc</keyword>
<dbReference type="Gene3D" id="3.30.160.60">
    <property type="entry name" value="Classic Zinc Finger"/>
    <property type="match status" value="1"/>
</dbReference>
<feature type="domain" description="C2H2-type" evidence="3">
    <location>
        <begin position="410"/>
        <end position="437"/>
    </location>
</feature>
<dbReference type="STRING" id="1336337.A0A3N4K1K2"/>
<feature type="compositionally biased region" description="Polar residues" evidence="2">
    <location>
        <begin position="331"/>
        <end position="356"/>
    </location>
</feature>
<evidence type="ECO:0000256" key="1">
    <source>
        <dbReference type="PROSITE-ProRule" id="PRU00042"/>
    </source>
</evidence>
<dbReference type="OrthoDB" id="6077919at2759"/>
<dbReference type="PANTHER" id="PTHR35391">
    <property type="entry name" value="C2H2-TYPE DOMAIN-CONTAINING PROTEIN-RELATED"/>
    <property type="match status" value="1"/>
</dbReference>
<organism evidence="4 5">
    <name type="scientific">Choiromyces venosus 120613-1</name>
    <dbReference type="NCBI Taxonomy" id="1336337"/>
    <lineage>
        <taxon>Eukaryota</taxon>
        <taxon>Fungi</taxon>
        <taxon>Dikarya</taxon>
        <taxon>Ascomycota</taxon>
        <taxon>Pezizomycotina</taxon>
        <taxon>Pezizomycetes</taxon>
        <taxon>Pezizales</taxon>
        <taxon>Tuberaceae</taxon>
        <taxon>Choiromyces</taxon>
    </lineage>
</organism>
<gene>
    <name evidence="4" type="ORF">L873DRAFT_1826707</name>
</gene>
<feature type="compositionally biased region" description="Basic and acidic residues" evidence="2">
    <location>
        <begin position="315"/>
        <end position="328"/>
    </location>
</feature>
<feature type="compositionally biased region" description="Polar residues" evidence="2">
    <location>
        <begin position="235"/>
        <end position="258"/>
    </location>
</feature>
<keyword evidence="1" id="KW-0863">Zinc-finger</keyword>
<feature type="compositionally biased region" description="Basic and acidic residues" evidence="2">
    <location>
        <begin position="266"/>
        <end position="292"/>
    </location>
</feature>
<proteinExistence type="predicted"/>
<dbReference type="PROSITE" id="PS50157">
    <property type="entry name" value="ZINC_FINGER_C2H2_2"/>
    <property type="match status" value="2"/>
</dbReference>
<dbReference type="PROSITE" id="PS00028">
    <property type="entry name" value="ZINC_FINGER_C2H2_1"/>
    <property type="match status" value="2"/>
</dbReference>
<dbReference type="AlphaFoldDB" id="A0A3N4K1K2"/>
<feature type="region of interest" description="Disordered" evidence="2">
    <location>
        <begin position="234"/>
        <end position="365"/>
    </location>
</feature>
<sequence length="692" mass="77553">MNSVHRRHLSGPAVGYDCQYDHCRDNGKIFFRLDNFRNHLKKKHGPKGSQEGLEEFLKRSPHSPSSNHFMDTRSEPGLSDVPSTPIATDSPGLPPLSPTFRRTPHEVFQTTQPPAQNFPSISESGFGHTKLAPLAPKNRVQEALNAGSDDRMDLDIEEPIARVYKPNGVKPSEGPSSDSTGNPGAKDREPEVTISNNRSMERKRRISEIDRLIETLTSEKDKLVYEEQVEFGRNNYPTQSQRTAQDSRTAVSGPNGPNSKRIALGRIEENGPDHDMHRDNEPGVLADSERSSTSHALRGYIQQATTQDPWPGRLLDPHNPDAVDKDRASALSPQETMTVSSPTGTTAATEVSQQPHPTEGRLRLSPPLAMGLRAQRGAIPNKQTGSKYAGNAAQLRLGPGSGSGLQKGPATCLVCAKTFHRPSELKKHMKRHSRPFACTFRGCGKSFGSKNDWKRHENSQHFQLELWKCGVIAPKSTSLCGKLSFRRESHITHLKNAHNITNKQEIQKWTNEAHIGRNNFKTFWCGFCTKERDGVIIKGCVVQLKKKGLDGWDERFDHLGKHFEEGNLIKDYSFHEEDVFGDMQSTEEDEDEEDEVDDIREEDEDMGEERPIIESTVLPEEEKAEKLQPSQYTTTQKDEKGNKEKRWYCCKHNVGRCSDPGPYTVDLTDSCMECCHERCSACSVEEGGKILR</sequence>
<dbReference type="InterPro" id="IPR013087">
    <property type="entry name" value="Znf_C2H2_type"/>
</dbReference>
<accession>A0A3N4K1K2</accession>
<feature type="region of interest" description="Disordered" evidence="2">
    <location>
        <begin position="41"/>
        <end position="97"/>
    </location>
</feature>
<feature type="domain" description="C2H2-type" evidence="3">
    <location>
        <begin position="436"/>
        <end position="461"/>
    </location>
</feature>
<name>A0A3N4K1K2_9PEZI</name>
<reference evidence="4 5" key="1">
    <citation type="journal article" date="2018" name="Nat. Ecol. Evol.">
        <title>Pezizomycetes genomes reveal the molecular basis of ectomycorrhizal truffle lifestyle.</title>
        <authorList>
            <person name="Murat C."/>
            <person name="Payen T."/>
            <person name="Noel B."/>
            <person name="Kuo A."/>
            <person name="Morin E."/>
            <person name="Chen J."/>
            <person name="Kohler A."/>
            <person name="Krizsan K."/>
            <person name="Balestrini R."/>
            <person name="Da Silva C."/>
            <person name="Montanini B."/>
            <person name="Hainaut M."/>
            <person name="Levati E."/>
            <person name="Barry K.W."/>
            <person name="Belfiori B."/>
            <person name="Cichocki N."/>
            <person name="Clum A."/>
            <person name="Dockter R.B."/>
            <person name="Fauchery L."/>
            <person name="Guy J."/>
            <person name="Iotti M."/>
            <person name="Le Tacon F."/>
            <person name="Lindquist E.A."/>
            <person name="Lipzen A."/>
            <person name="Malagnac F."/>
            <person name="Mello A."/>
            <person name="Molinier V."/>
            <person name="Miyauchi S."/>
            <person name="Poulain J."/>
            <person name="Riccioni C."/>
            <person name="Rubini A."/>
            <person name="Sitrit Y."/>
            <person name="Splivallo R."/>
            <person name="Traeger S."/>
            <person name="Wang M."/>
            <person name="Zifcakova L."/>
            <person name="Wipf D."/>
            <person name="Zambonelli A."/>
            <person name="Paolocci F."/>
            <person name="Nowrousian M."/>
            <person name="Ottonello S."/>
            <person name="Baldrian P."/>
            <person name="Spatafora J.W."/>
            <person name="Henrissat B."/>
            <person name="Nagy L.G."/>
            <person name="Aury J.M."/>
            <person name="Wincker P."/>
            <person name="Grigoriev I.V."/>
            <person name="Bonfante P."/>
            <person name="Martin F.M."/>
        </authorList>
    </citation>
    <scope>NUCLEOTIDE SEQUENCE [LARGE SCALE GENOMIC DNA]</scope>
    <source>
        <strain evidence="4 5">120613-1</strain>
    </source>
</reference>
<dbReference type="Pfam" id="PF00096">
    <property type="entry name" value="zf-C2H2"/>
    <property type="match status" value="1"/>
</dbReference>
<feature type="compositionally biased region" description="Acidic residues" evidence="2">
    <location>
        <begin position="585"/>
        <end position="607"/>
    </location>
</feature>
<keyword evidence="1" id="KW-0479">Metal-binding</keyword>
<evidence type="ECO:0000259" key="3">
    <source>
        <dbReference type="PROSITE" id="PS50157"/>
    </source>
</evidence>